<gene>
    <name evidence="1" type="ORF">TRAPUB_14114</name>
</gene>
<dbReference type="EMBL" id="MNAD01000919">
    <property type="protein sequence ID" value="OJT09411.1"/>
    <property type="molecule type" value="Genomic_DNA"/>
</dbReference>
<reference evidence="1 2" key="1">
    <citation type="submission" date="2016-10" db="EMBL/GenBank/DDBJ databases">
        <title>Genome sequence of the basidiomycete white-rot fungus Trametes pubescens.</title>
        <authorList>
            <person name="Makela M.R."/>
            <person name="Granchi Z."/>
            <person name="Peng M."/>
            <person name="De Vries R.P."/>
            <person name="Grigoriev I."/>
            <person name="Riley R."/>
            <person name="Hilden K."/>
        </authorList>
    </citation>
    <scope>NUCLEOTIDE SEQUENCE [LARGE SCALE GENOMIC DNA]</scope>
    <source>
        <strain evidence="1 2">FBCC735</strain>
    </source>
</reference>
<sequence>MSTFFVSEDSSTVPLQVFGHASDVSLCLVHYIPAQLADITFDAVGHDLQVRRTVDQVMRIYTGVTLEVKVLQTCQEVTITIEDPALRDQAMESIRTVDLLFVMFDIVERRDGLVD</sequence>
<comment type="caution">
    <text evidence="1">The sequence shown here is derived from an EMBL/GenBank/DDBJ whole genome shotgun (WGS) entry which is preliminary data.</text>
</comment>
<name>A0A1M2VP79_TRAPU</name>
<protein>
    <submittedName>
        <fullName evidence="1">Uncharacterized protein</fullName>
    </submittedName>
</protein>
<organism evidence="1 2">
    <name type="scientific">Trametes pubescens</name>
    <name type="common">White-rot fungus</name>
    <dbReference type="NCBI Taxonomy" id="154538"/>
    <lineage>
        <taxon>Eukaryota</taxon>
        <taxon>Fungi</taxon>
        <taxon>Dikarya</taxon>
        <taxon>Basidiomycota</taxon>
        <taxon>Agaricomycotina</taxon>
        <taxon>Agaricomycetes</taxon>
        <taxon>Polyporales</taxon>
        <taxon>Polyporaceae</taxon>
        <taxon>Trametes</taxon>
    </lineage>
</organism>
<proteinExistence type="predicted"/>
<dbReference type="AlphaFoldDB" id="A0A1M2VP79"/>
<dbReference type="Proteomes" id="UP000184267">
    <property type="component" value="Unassembled WGS sequence"/>
</dbReference>
<keyword evidence="2" id="KW-1185">Reference proteome</keyword>
<accession>A0A1M2VP79</accession>
<evidence type="ECO:0000313" key="2">
    <source>
        <dbReference type="Proteomes" id="UP000184267"/>
    </source>
</evidence>
<evidence type="ECO:0000313" key="1">
    <source>
        <dbReference type="EMBL" id="OJT09411.1"/>
    </source>
</evidence>